<feature type="region of interest" description="Disordered" evidence="1">
    <location>
        <begin position="820"/>
        <end position="874"/>
    </location>
</feature>
<reference evidence="2" key="1">
    <citation type="submission" date="2013-10" db="EMBL/GenBank/DDBJ databases">
        <title>Genomic analysis of the causative agents of coccidiosis in chickens.</title>
        <authorList>
            <person name="Reid A.J."/>
            <person name="Blake D."/>
            <person name="Billington K."/>
            <person name="Browne H."/>
            <person name="Dunn M."/>
            <person name="Hung S."/>
            <person name="Kawahara F."/>
            <person name="Miranda-Saavedra D."/>
            <person name="Mourier T."/>
            <person name="Nagra H."/>
            <person name="Otto T.D."/>
            <person name="Rawlings N."/>
            <person name="Sanchez A."/>
            <person name="Sanders M."/>
            <person name="Subramaniam C."/>
            <person name="Tay Y."/>
            <person name="Dear P."/>
            <person name="Doerig C."/>
            <person name="Gruber A."/>
            <person name="Parkinson J."/>
            <person name="Shirley M."/>
            <person name="Wan K.L."/>
            <person name="Berriman M."/>
            <person name="Tomley F."/>
            <person name="Pain A."/>
        </authorList>
    </citation>
    <scope>NUCLEOTIDE SEQUENCE [LARGE SCALE GENOMIC DNA]</scope>
    <source>
        <strain evidence="2">Houghton</strain>
    </source>
</reference>
<feature type="region of interest" description="Disordered" evidence="1">
    <location>
        <begin position="1246"/>
        <end position="1269"/>
    </location>
</feature>
<feature type="region of interest" description="Disordered" evidence="1">
    <location>
        <begin position="1342"/>
        <end position="1366"/>
    </location>
</feature>
<dbReference type="VEuPathDB" id="ToxoDB:EBH_0033110"/>
<proteinExistence type="predicted"/>
<evidence type="ECO:0000313" key="2">
    <source>
        <dbReference type="EMBL" id="CDJ50379.1"/>
    </source>
</evidence>
<feature type="region of interest" description="Disordered" evidence="1">
    <location>
        <begin position="491"/>
        <end position="516"/>
    </location>
</feature>
<organism evidence="2 3">
    <name type="scientific">Eimeria brunetti</name>
    <dbReference type="NCBI Taxonomy" id="51314"/>
    <lineage>
        <taxon>Eukaryota</taxon>
        <taxon>Sar</taxon>
        <taxon>Alveolata</taxon>
        <taxon>Apicomplexa</taxon>
        <taxon>Conoidasida</taxon>
        <taxon>Coccidia</taxon>
        <taxon>Eucoccidiorida</taxon>
        <taxon>Eimeriorina</taxon>
        <taxon>Eimeriidae</taxon>
        <taxon>Eimeria</taxon>
    </lineage>
</organism>
<evidence type="ECO:0000313" key="3">
    <source>
        <dbReference type="Proteomes" id="UP000030750"/>
    </source>
</evidence>
<feature type="compositionally biased region" description="Low complexity" evidence="1">
    <location>
        <begin position="493"/>
        <end position="516"/>
    </location>
</feature>
<dbReference type="EMBL" id="HG712192">
    <property type="protein sequence ID" value="CDJ50379.1"/>
    <property type="molecule type" value="Genomic_DNA"/>
</dbReference>
<feature type="compositionally biased region" description="Polar residues" evidence="1">
    <location>
        <begin position="1305"/>
        <end position="1316"/>
    </location>
</feature>
<evidence type="ECO:0000256" key="1">
    <source>
        <dbReference type="SAM" id="MobiDB-lite"/>
    </source>
</evidence>
<feature type="compositionally biased region" description="Low complexity" evidence="1">
    <location>
        <begin position="1548"/>
        <end position="1558"/>
    </location>
</feature>
<feature type="region of interest" description="Disordered" evidence="1">
    <location>
        <begin position="1392"/>
        <end position="1426"/>
    </location>
</feature>
<name>U6LP62_9EIME</name>
<keyword evidence="3" id="KW-1185">Reference proteome</keyword>
<feature type="compositionally biased region" description="Polar residues" evidence="1">
    <location>
        <begin position="1286"/>
        <end position="1297"/>
    </location>
</feature>
<feature type="region of interest" description="Disordered" evidence="1">
    <location>
        <begin position="1286"/>
        <end position="1324"/>
    </location>
</feature>
<feature type="compositionally biased region" description="Basic and acidic residues" evidence="1">
    <location>
        <begin position="1526"/>
        <end position="1547"/>
    </location>
</feature>
<reference evidence="2" key="2">
    <citation type="submission" date="2013-10" db="EMBL/GenBank/DDBJ databases">
        <authorList>
            <person name="Aslett M."/>
        </authorList>
    </citation>
    <scope>NUCLEOTIDE SEQUENCE [LARGE SCALE GENOMIC DNA]</scope>
    <source>
        <strain evidence="2">Houghton</strain>
    </source>
</reference>
<feature type="region of interest" description="Disordered" evidence="1">
    <location>
        <begin position="950"/>
        <end position="973"/>
    </location>
</feature>
<feature type="compositionally biased region" description="Low complexity" evidence="1">
    <location>
        <begin position="1247"/>
        <end position="1256"/>
    </location>
</feature>
<sequence length="1584" mass="172506">MAAAAAAAAVSTKRPWVCLRATVSCGNSVSGRPPQRLQQLQQRPMLQQLPQLQQWQMVQQNLQPPQQQQQQRQQRRFAKIVRWSPDTPLAHGLETFREAEDFFNACEQHRSKMKRRDWLAALSLLSTRRRIDFRSPSFRAFVAAALQQQELLQAPYIHLTIHRLGVIGYSPALWQLTLHLQPLLQQRQLSCKQLAVCAWGLAKNGVTHPPVWDLIGAEALRMARELRLTDLSMVLWAFARVERVKPAEILGLKEEVLSRLEAFVRQMLTAAVAPYRGAAAAAAAAPAAAPAASALPQPTPSLEDAHQDLTTTMHAEEEPSELVPSAAAAAAAAAADVVTSHDVCMLMRSFADLTPGDPSVIIRLLYTLLLTCRVPASVQAAAIPAAAAAAAPGLATAAAEGEDGEHRQIGAAIALGGPAPLTAQGLTAVWTALKDTKITKVFTVPLHKRPSGGSSSSSRHRAYLPFRETVPLECLPLLLPILKPAQVYSQGTPQAAGPAAAPATPQEAAAPQRAAAADAPLAARGGVAEHAAAAALGSTGEESSSVTVPSAAAAVAAAAKEGLRSNALLHSACTDVLLEVLCEETRLLRLDHTTNTSMVAALAEALADMQLVDPRLVYQLVLFAHQRGAAQFQGEQLLKVLEAFEDCQIADSKAWARLAHRAQDVAGDLDLKGLKKLRQLARRSGHSNARLEGVVDHFEALKEDVQRSLFGQIIAIGALPLSFSTAEGDSRTRRKHAGISKHINDRELRRLQLPSLLSALLPPVALLEDQGGHSSSSDSEALPVQQQALVIRGAASLVLQQWVLLAADALQLLRRLLQPEKHQHRRSNNNAENNQLLGRHQQQDHRRKRVRTAEVQREGEREDDGEEQHEDADEAAEAIWERTAHLQLQQQHQQGEEESQQRLKRLGSVFATHLQEAESSVRANRESAGQLLQRGAPDLFTACWATVATPLRSGGPRPGQQQQPQQQQQIGSHERLLAATGEAHAPGMSWRRWAFGGSDPHIPFPSAAAASSAAAAAAADKSVSAEAGEISGERVEDADVESADFADMWGPLPEEEQQECYEAQQQQYHQRQQGEGAEAAQDVYEGPKNARRKGGHGVQLDTSISRRTIRSSSSGRAFPTLFNSSITAASPRLCHAAKYLAVTTAEVYEMYAVHPVANLYGWLQQQLLLPGKKPAWNLLHSAAGAAAEGRSAAAGRPLNKLSSGSGPLHAAAAAQTSEAQQHSTGGGPWPRREWEGDFTLYTEAELQQQQQQQQQQESSSSKRRSGDLLGSGEYVEVLRGIFDSSSMQQRATQTRLTQMRRESEASSTSRLGSSRRASGITAPSSEASLEALAYGDFPEFEDCPTEFGDEQQQHDKQQYHQQQNHLPAHGTAVASLRLKQLLQQYALTHPDVSGHLFPSGASPPEQQQQQQQQQNESTIPLSRLLPRGRVDPRTACCTFSHLLLLHRHGSIILDQQPQTLPMSSNKPYPELFVHVTQQWGKGDAAAGVQQPDEELQSQHQGEEEQQTQWQQQQQQHDHQQPNGPRGDFRRTHDKEVTSTSSEHKQQEQAEQQRQQQRQVPTRGGLRPTGHTPGANGNCRAPRAP</sequence>
<feature type="compositionally biased region" description="Basic and acidic residues" evidence="1">
    <location>
        <begin position="851"/>
        <end position="860"/>
    </location>
</feature>
<feature type="region of interest" description="Disordered" evidence="1">
    <location>
        <begin position="1194"/>
        <end position="1234"/>
    </location>
</feature>
<accession>U6LP62</accession>
<protein>
    <recommendedName>
        <fullName evidence="4">RAP domain-containing protein</fullName>
    </recommendedName>
</protein>
<feature type="compositionally biased region" description="Low complexity" evidence="1">
    <location>
        <begin position="954"/>
        <end position="969"/>
    </location>
</feature>
<feature type="region of interest" description="Disordered" evidence="1">
    <location>
        <begin position="1482"/>
        <end position="1584"/>
    </location>
</feature>
<evidence type="ECO:0008006" key="4">
    <source>
        <dbReference type="Google" id="ProtNLM"/>
    </source>
</evidence>
<dbReference type="Proteomes" id="UP000030750">
    <property type="component" value="Unassembled WGS sequence"/>
</dbReference>
<dbReference type="OrthoDB" id="346614at2759"/>
<feature type="compositionally biased region" description="Low complexity" evidence="1">
    <location>
        <begin position="1209"/>
        <end position="1223"/>
    </location>
</feature>
<gene>
    <name evidence="2" type="ORF">EBH_0033110</name>
</gene>
<feature type="compositionally biased region" description="Acidic residues" evidence="1">
    <location>
        <begin position="861"/>
        <end position="874"/>
    </location>
</feature>